<keyword evidence="4" id="KW-1185">Reference proteome</keyword>
<protein>
    <submittedName>
        <fullName evidence="3">Uncharacterized protein</fullName>
    </submittedName>
</protein>
<feature type="region of interest" description="Disordered" evidence="1">
    <location>
        <begin position="211"/>
        <end position="249"/>
    </location>
</feature>
<evidence type="ECO:0000256" key="1">
    <source>
        <dbReference type="SAM" id="MobiDB-lite"/>
    </source>
</evidence>
<dbReference type="RefSeq" id="WP_116977068.1">
    <property type="nucleotide sequence ID" value="NZ_QPMM01000009.1"/>
</dbReference>
<dbReference type="OrthoDB" id="1003359at2"/>
<gene>
    <name evidence="3" type="ORF">DVR12_17435</name>
</gene>
<proteinExistence type="predicted"/>
<evidence type="ECO:0000313" key="4">
    <source>
        <dbReference type="Proteomes" id="UP000260644"/>
    </source>
</evidence>
<organism evidence="3 4">
    <name type="scientific">Chitinophaga silvatica</name>
    <dbReference type="NCBI Taxonomy" id="2282649"/>
    <lineage>
        <taxon>Bacteria</taxon>
        <taxon>Pseudomonadati</taxon>
        <taxon>Bacteroidota</taxon>
        <taxon>Chitinophagia</taxon>
        <taxon>Chitinophagales</taxon>
        <taxon>Chitinophagaceae</taxon>
        <taxon>Chitinophaga</taxon>
    </lineage>
</organism>
<feature type="chain" id="PRO_5017743642" evidence="2">
    <location>
        <begin position="23"/>
        <end position="249"/>
    </location>
</feature>
<evidence type="ECO:0000313" key="3">
    <source>
        <dbReference type="EMBL" id="RFS21120.1"/>
    </source>
</evidence>
<keyword evidence="2" id="KW-0732">Signal</keyword>
<dbReference type="EMBL" id="QPMM01000009">
    <property type="protein sequence ID" value="RFS21120.1"/>
    <property type="molecule type" value="Genomic_DNA"/>
</dbReference>
<comment type="caution">
    <text evidence="3">The sequence shown here is derived from an EMBL/GenBank/DDBJ whole genome shotgun (WGS) entry which is preliminary data.</text>
</comment>
<feature type="compositionally biased region" description="Basic and acidic residues" evidence="1">
    <location>
        <begin position="227"/>
        <end position="243"/>
    </location>
</feature>
<dbReference type="Proteomes" id="UP000260644">
    <property type="component" value="Unassembled WGS sequence"/>
</dbReference>
<name>A0A3E1Y7R3_9BACT</name>
<reference evidence="3 4" key="1">
    <citation type="submission" date="2018-07" db="EMBL/GenBank/DDBJ databases">
        <title>Chitinophaga K2CV101002-2 sp. nov., isolated from a monsoon evergreen broad-leaved forest soil.</title>
        <authorList>
            <person name="Lv Y."/>
        </authorList>
    </citation>
    <scope>NUCLEOTIDE SEQUENCE [LARGE SCALE GENOMIC DNA]</scope>
    <source>
        <strain evidence="3 4">GDMCC 1.1288</strain>
    </source>
</reference>
<dbReference type="AlphaFoldDB" id="A0A3E1Y7R3"/>
<feature type="signal peptide" evidence="2">
    <location>
        <begin position="1"/>
        <end position="22"/>
    </location>
</feature>
<sequence length="249" mass="28080">MSYRSFIVLPLLVCFLAINSQAQTLKNFLDNKDSSFTWLGIDFTQARLIGDAGANLDDIIPRHFAGINQVVVNEPKKYDIAGAFHHNNFNSDISLVNKRNESVNKETFKSDNTSDFTRLTNDDIIRQVKSYDFAGKKGIGIMMFVEAMNKTGKQLSAYVTFVDMGKKNVLLTERMTAKTGMGWGFRNFWALPVSYVLNHFDSDYNKIKEKYANAQDPEEEKPVAPAAKKDTKTGVAVKEETKKQPKKKG</sequence>
<accession>A0A3E1Y7R3</accession>
<evidence type="ECO:0000256" key="2">
    <source>
        <dbReference type="SAM" id="SignalP"/>
    </source>
</evidence>